<dbReference type="EMBL" id="CM045769">
    <property type="protein sequence ID" value="KAI7993882.1"/>
    <property type="molecule type" value="Genomic_DNA"/>
</dbReference>
<evidence type="ECO:0000313" key="1">
    <source>
        <dbReference type="EMBL" id="KAI7993882.1"/>
    </source>
</evidence>
<organism evidence="1 2">
    <name type="scientific">Camellia lanceoleosa</name>
    <dbReference type="NCBI Taxonomy" id="1840588"/>
    <lineage>
        <taxon>Eukaryota</taxon>
        <taxon>Viridiplantae</taxon>
        <taxon>Streptophyta</taxon>
        <taxon>Embryophyta</taxon>
        <taxon>Tracheophyta</taxon>
        <taxon>Spermatophyta</taxon>
        <taxon>Magnoliopsida</taxon>
        <taxon>eudicotyledons</taxon>
        <taxon>Gunneridae</taxon>
        <taxon>Pentapetalae</taxon>
        <taxon>asterids</taxon>
        <taxon>Ericales</taxon>
        <taxon>Theaceae</taxon>
        <taxon>Camellia</taxon>
    </lineage>
</organism>
<dbReference type="Proteomes" id="UP001060215">
    <property type="component" value="Chromosome 12"/>
</dbReference>
<accession>A0ACC0FYK5</accession>
<keyword evidence="2" id="KW-1185">Reference proteome</keyword>
<reference evidence="1 2" key="1">
    <citation type="journal article" date="2022" name="Plant J.">
        <title>Chromosome-level genome of Camellia lanceoleosa provides a valuable resource for understanding genome evolution and self-incompatibility.</title>
        <authorList>
            <person name="Gong W."/>
            <person name="Xiao S."/>
            <person name="Wang L."/>
            <person name="Liao Z."/>
            <person name="Chang Y."/>
            <person name="Mo W."/>
            <person name="Hu G."/>
            <person name="Li W."/>
            <person name="Zhao G."/>
            <person name="Zhu H."/>
            <person name="Hu X."/>
            <person name="Ji K."/>
            <person name="Xiang X."/>
            <person name="Song Q."/>
            <person name="Yuan D."/>
            <person name="Jin S."/>
            <person name="Zhang L."/>
        </authorList>
    </citation>
    <scope>NUCLEOTIDE SEQUENCE [LARGE SCALE GENOMIC DNA]</scope>
    <source>
        <strain evidence="1">SQ_2022a</strain>
    </source>
</reference>
<name>A0ACC0FYK5_9ERIC</name>
<gene>
    <name evidence="1" type="ORF">LOK49_LG11G01754</name>
</gene>
<protein>
    <submittedName>
        <fullName evidence="1">Uncharacterized protein</fullName>
    </submittedName>
</protein>
<comment type="caution">
    <text evidence="1">The sequence shown here is derived from an EMBL/GenBank/DDBJ whole genome shotgun (WGS) entry which is preliminary data.</text>
</comment>
<sequence>MDSVASSSSPPDRPPQSQFNITQPVADRILRALRHRLRLLHRSESDFVLGATGNVYTVTLSTTRPALALIVPLRANTYFLFLSAFWGFLLTMDVSGGRLSGHAR</sequence>
<evidence type="ECO:0000313" key="2">
    <source>
        <dbReference type="Proteomes" id="UP001060215"/>
    </source>
</evidence>
<proteinExistence type="predicted"/>